<evidence type="ECO:0000313" key="1">
    <source>
        <dbReference type="EMBL" id="KWV89212.1"/>
    </source>
</evidence>
<reference evidence="1 2" key="1">
    <citation type="submission" date="2015-05" db="EMBL/GenBank/DDBJ databases">
        <title>A genomic and transcriptomic approach to investigate the blue pigment phenotype in Pseudomonas fluorescens.</title>
        <authorList>
            <person name="Andreani N.A."/>
            <person name="Cardazzo B."/>
        </authorList>
    </citation>
    <scope>NUCLEOTIDE SEQUENCE [LARGE SCALE GENOMIC DNA]</scope>
    <source>
        <strain evidence="1 2">Ps_22</strain>
    </source>
</reference>
<dbReference type="AlphaFoldDB" id="A0A109LJU0"/>
<organism evidence="1 2">
    <name type="scientific">Pseudomonas fluorescens</name>
    <dbReference type="NCBI Taxonomy" id="294"/>
    <lineage>
        <taxon>Bacteria</taxon>
        <taxon>Pseudomonadati</taxon>
        <taxon>Pseudomonadota</taxon>
        <taxon>Gammaproteobacteria</taxon>
        <taxon>Pseudomonadales</taxon>
        <taxon>Pseudomonadaceae</taxon>
        <taxon>Pseudomonas</taxon>
    </lineage>
</organism>
<evidence type="ECO:0000313" key="2">
    <source>
        <dbReference type="Proteomes" id="UP000061348"/>
    </source>
</evidence>
<accession>A0A109LJU0</accession>
<dbReference type="EMBL" id="LCYA01000052">
    <property type="protein sequence ID" value="KWV89212.1"/>
    <property type="molecule type" value="Genomic_DNA"/>
</dbReference>
<dbReference type="Proteomes" id="UP000061348">
    <property type="component" value="Unassembled WGS sequence"/>
</dbReference>
<name>A0A109LJU0_PSEFL</name>
<protein>
    <submittedName>
        <fullName evidence="1">Uncharacterized protein</fullName>
    </submittedName>
</protein>
<gene>
    <name evidence="1" type="ORF">PFLmoz3_02114</name>
</gene>
<comment type="caution">
    <text evidence="1">The sequence shown here is derived from an EMBL/GenBank/DDBJ whole genome shotgun (WGS) entry which is preliminary data.</text>
</comment>
<proteinExistence type="predicted"/>
<sequence length="61" mass="7148">MACREVRMLIHDFRRRFTNDDQAHDHSLLCSPVLQKLFFAQALYKSDRVSGSLPYVLQIIP</sequence>